<evidence type="ECO:0000313" key="1">
    <source>
        <dbReference type="EMBL" id="RMN17109.1"/>
    </source>
</evidence>
<name>A0A3M3K1X2_PSECA</name>
<reference evidence="1 2" key="1">
    <citation type="submission" date="2018-08" db="EMBL/GenBank/DDBJ databases">
        <title>Recombination of ecologically and evolutionarily significant loci maintains genetic cohesion in the Pseudomonas syringae species complex.</title>
        <authorList>
            <person name="Dillon M."/>
            <person name="Thakur S."/>
            <person name="Almeida R.N.D."/>
            <person name="Weir B.S."/>
            <person name="Guttman D.S."/>
        </authorList>
    </citation>
    <scope>NUCLEOTIDE SEQUENCE [LARGE SCALE GENOMIC DNA]</scope>
    <source>
        <strain evidence="1 2">ICMP 2821</strain>
    </source>
</reference>
<organism evidence="1 2">
    <name type="scientific">Pseudomonas cannabina</name>
    <dbReference type="NCBI Taxonomy" id="86840"/>
    <lineage>
        <taxon>Bacteria</taxon>
        <taxon>Pseudomonadati</taxon>
        <taxon>Pseudomonadota</taxon>
        <taxon>Gammaproteobacteria</taxon>
        <taxon>Pseudomonadales</taxon>
        <taxon>Pseudomonadaceae</taxon>
        <taxon>Pseudomonas</taxon>
    </lineage>
</organism>
<dbReference type="RefSeq" id="WP_122378178.1">
    <property type="nucleotide sequence ID" value="NZ_RBOW01001017.1"/>
</dbReference>
<evidence type="ECO:0000313" key="2">
    <source>
        <dbReference type="Proteomes" id="UP000281372"/>
    </source>
</evidence>
<accession>A0A3M3K1X2</accession>
<dbReference type="Proteomes" id="UP000281372">
    <property type="component" value="Unassembled WGS sequence"/>
</dbReference>
<proteinExistence type="predicted"/>
<gene>
    <name evidence="1" type="ORF">ALQ64_03138</name>
</gene>
<dbReference type="EMBL" id="RBOW01001017">
    <property type="protein sequence ID" value="RMN17109.1"/>
    <property type="molecule type" value="Genomic_DNA"/>
</dbReference>
<sequence>MDKPASTDTACPAPVHPQLLEHWCRPHPPAGFPKLIAFKIPVQTPTGLGRKWFMEFYNPNTGVFASEVEVTYIDWPWRQGYLPTESDWDFIDVMH</sequence>
<protein>
    <submittedName>
        <fullName evidence="1">Uncharacterized protein</fullName>
    </submittedName>
</protein>
<dbReference type="AlphaFoldDB" id="A0A3M3K1X2"/>
<comment type="caution">
    <text evidence="1">The sequence shown here is derived from an EMBL/GenBank/DDBJ whole genome shotgun (WGS) entry which is preliminary data.</text>
</comment>